<comment type="function">
    <text evidence="10">Transcription factor.</text>
</comment>
<dbReference type="InterPro" id="IPR001356">
    <property type="entry name" value="HD"/>
</dbReference>
<feature type="DNA-binding region" description="Homeobox" evidence="8">
    <location>
        <begin position="44"/>
        <end position="103"/>
    </location>
</feature>
<keyword evidence="15" id="KW-1185">Reference proteome</keyword>
<evidence type="ECO:0000256" key="5">
    <source>
        <dbReference type="ARBA" id="ARBA00023163"/>
    </source>
</evidence>
<keyword evidence="2 10" id="KW-0805">Transcription regulation</keyword>
<evidence type="ECO:0000256" key="4">
    <source>
        <dbReference type="ARBA" id="ARBA00023155"/>
    </source>
</evidence>
<dbReference type="InterPro" id="IPR045224">
    <property type="entry name" value="HDZip_class_I_plant"/>
</dbReference>
<gene>
    <name evidence="14" type="ORF">M6B38_166895</name>
</gene>
<evidence type="ECO:0000256" key="2">
    <source>
        <dbReference type="ARBA" id="ARBA00023015"/>
    </source>
</evidence>
<evidence type="ECO:0000313" key="15">
    <source>
        <dbReference type="Proteomes" id="UP001140949"/>
    </source>
</evidence>
<evidence type="ECO:0000313" key="14">
    <source>
        <dbReference type="EMBL" id="KAJ6808413.1"/>
    </source>
</evidence>
<dbReference type="SUPFAM" id="SSF46689">
    <property type="entry name" value="Homeodomain-like"/>
    <property type="match status" value="1"/>
</dbReference>
<evidence type="ECO:0000256" key="9">
    <source>
        <dbReference type="RuleBase" id="RU000682"/>
    </source>
</evidence>
<protein>
    <recommendedName>
        <fullName evidence="10">Homeobox-leucine zipper protein</fullName>
    </recommendedName>
    <alternativeName>
        <fullName evidence="10">HD-ZIP protein</fullName>
    </alternativeName>
    <alternativeName>
        <fullName evidence="10">Homeodomain transcription factor</fullName>
    </alternativeName>
</protein>
<dbReference type="GO" id="GO:0000981">
    <property type="term" value="F:DNA-binding transcription factor activity, RNA polymerase II-specific"/>
    <property type="evidence" value="ECO:0007669"/>
    <property type="project" value="UniProtKB-UniRule"/>
</dbReference>
<feature type="region of interest" description="Disordered" evidence="12">
    <location>
        <begin position="158"/>
        <end position="177"/>
    </location>
</feature>
<feature type="compositionally biased region" description="Basic residues" evidence="12">
    <location>
        <begin position="27"/>
        <end position="37"/>
    </location>
</feature>
<feature type="domain" description="Homeobox" evidence="13">
    <location>
        <begin position="42"/>
        <end position="102"/>
    </location>
</feature>
<dbReference type="GO" id="GO:0009725">
    <property type="term" value="P:response to hormone"/>
    <property type="evidence" value="ECO:0007669"/>
    <property type="project" value="UniProtKB-ARBA"/>
</dbReference>
<organism evidence="14 15">
    <name type="scientific">Iris pallida</name>
    <name type="common">Sweet iris</name>
    <dbReference type="NCBI Taxonomy" id="29817"/>
    <lineage>
        <taxon>Eukaryota</taxon>
        <taxon>Viridiplantae</taxon>
        <taxon>Streptophyta</taxon>
        <taxon>Embryophyta</taxon>
        <taxon>Tracheophyta</taxon>
        <taxon>Spermatophyta</taxon>
        <taxon>Magnoliopsida</taxon>
        <taxon>Liliopsida</taxon>
        <taxon>Asparagales</taxon>
        <taxon>Iridaceae</taxon>
        <taxon>Iridoideae</taxon>
        <taxon>Irideae</taxon>
        <taxon>Iris</taxon>
    </lineage>
</organism>
<dbReference type="GO" id="GO:0045893">
    <property type="term" value="P:positive regulation of DNA-templated transcription"/>
    <property type="evidence" value="ECO:0007669"/>
    <property type="project" value="TreeGrafter"/>
</dbReference>
<keyword evidence="4 8" id="KW-0371">Homeobox</keyword>
<dbReference type="InterPro" id="IPR017970">
    <property type="entry name" value="Homeobox_CS"/>
</dbReference>
<comment type="subcellular location">
    <subcellularLocation>
        <location evidence="1 8 9">Nucleus</location>
    </subcellularLocation>
</comment>
<dbReference type="SMART" id="SM00389">
    <property type="entry name" value="HOX"/>
    <property type="match status" value="1"/>
</dbReference>
<dbReference type="PROSITE" id="PS00027">
    <property type="entry name" value="HOMEOBOX_1"/>
    <property type="match status" value="1"/>
</dbReference>
<dbReference type="GO" id="GO:0005634">
    <property type="term" value="C:nucleus"/>
    <property type="evidence" value="ECO:0007669"/>
    <property type="project" value="UniProtKB-SubCell"/>
</dbReference>
<keyword evidence="6 8" id="KW-0539">Nucleus</keyword>
<comment type="similarity">
    <text evidence="7 10">Belongs to the HD-ZIP homeobox family. Class I subfamily.</text>
</comment>
<feature type="coiled-coil region" evidence="11">
    <location>
        <begin position="94"/>
        <end position="149"/>
    </location>
</feature>
<dbReference type="Pfam" id="PF00046">
    <property type="entry name" value="Homeodomain"/>
    <property type="match status" value="1"/>
</dbReference>
<comment type="caution">
    <text evidence="14">The sequence shown here is derived from an EMBL/GenBank/DDBJ whole genome shotgun (WGS) entry which is preliminary data.</text>
</comment>
<feature type="region of interest" description="Disordered" evidence="12">
    <location>
        <begin position="18"/>
        <end position="49"/>
    </location>
</feature>
<dbReference type="CDD" id="cd00086">
    <property type="entry name" value="homeodomain"/>
    <property type="match status" value="1"/>
</dbReference>
<evidence type="ECO:0000256" key="10">
    <source>
        <dbReference type="RuleBase" id="RU369038"/>
    </source>
</evidence>
<proteinExistence type="inferred from homology"/>
<dbReference type="FunFam" id="1.10.10.60:FF:000241">
    <property type="entry name" value="homeobox-leucine zipper protein ATHB-40"/>
    <property type="match status" value="1"/>
</dbReference>
<dbReference type="Proteomes" id="UP001140949">
    <property type="component" value="Unassembled WGS sequence"/>
</dbReference>
<dbReference type="PANTHER" id="PTHR24326:SF527">
    <property type="entry name" value="HOMEOBOX-LEUCINE ZIPPER PROTEIN ATHB-40"/>
    <property type="match status" value="1"/>
</dbReference>
<keyword evidence="3 8" id="KW-0238">DNA-binding</keyword>
<keyword evidence="11" id="KW-0175">Coiled coil</keyword>
<dbReference type="GO" id="GO:0043565">
    <property type="term" value="F:sequence-specific DNA binding"/>
    <property type="evidence" value="ECO:0007669"/>
    <property type="project" value="TreeGrafter"/>
</dbReference>
<evidence type="ECO:0000256" key="3">
    <source>
        <dbReference type="ARBA" id="ARBA00023125"/>
    </source>
</evidence>
<keyword evidence="5 10" id="KW-0804">Transcription</keyword>
<dbReference type="InterPro" id="IPR009057">
    <property type="entry name" value="Homeodomain-like_sf"/>
</dbReference>
<name>A0AAX6EWL5_IRIPA</name>
<evidence type="ECO:0000256" key="8">
    <source>
        <dbReference type="PROSITE-ProRule" id="PRU00108"/>
    </source>
</evidence>
<evidence type="ECO:0000256" key="7">
    <source>
        <dbReference type="ARBA" id="ARBA00025748"/>
    </source>
</evidence>
<dbReference type="Gene3D" id="1.10.10.60">
    <property type="entry name" value="Homeodomain-like"/>
    <property type="match status" value="1"/>
</dbReference>
<evidence type="ECO:0000259" key="13">
    <source>
        <dbReference type="PROSITE" id="PS50071"/>
    </source>
</evidence>
<evidence type="ECO:0000256" key="11">
    <source>
        <dbReference type="SAM" id="Coils"/>
    </source>
</evidence>
<reference evidence="14" key="2">
    <citation type="submission" date="2023-04" db="EMBL/GenBank/DDBJ databases">
        <authorList>
            <person name="Bruccoleri R.E."/>
            <person name="Oakeley E.J."/>
            <person name="Faust A.-M."/>
            <person name="Dessus-Babus S."/>
            <person name="Altorfer M."/>
            <person name="Burckhardt D."/>
            <person name="Oertli M."/>
            <person name="Naumann U."/>
            <person name="Petersen F."/>
            <person name="Wong J."/>
        </authorList>
    </citation>
    <scope>NUCLEOTIDE SEQUENCE</scope>
    <source>
        <strain evidence="14">GSM-AAB239-AS_SAM_17_03QT</strain>
        <tissue evidence="14">Leaf</tissue>
    </source>
</reference>
<evidence type="ECO:0000256" key="1">
    <source>
        <dbReference type="ARBA" id="ARBA00004123"/>
    </source>
</evidence>
<dbReference type="PRINTS" id="PR00031">
    <property type="entry name" value="HTHREPRESSR"/>
</dbReference>
<dbReference type="PANTHER" id="PTHR24326">
    <property type="entry name" value="HOMEOBOX-LEUCINE ZIPPER PROTEIN"/>
    <property type="match status" value="1"/>
</dbReference>
<dbReference type="PROSITE" id="PS50071">
    <property type="entry name" value="HOMEOBOX_2"/>
    <property type="match status" value="1"/>
</dbReference>
<sequence>MANMSQVEEEMLFYSQMPEAGGEIKRTTTRRRRKKKAKEAEGEGEGRKRRLSDAQVKFLEMNFGEERKLESGRKVHLAAEVGLDPKQVAVWFQNRRARWKNKQLEEEYLKLKNQQDASLLDKCHLQVQVLKLKQQLSEAEDEIKRLSACGNEGLIGGVGGGGEGGSPSSSSATNAYQPALGAEGGDGMIMDGYEYNAFGNYLMDWDYLL</sequence>
<dbReference type="AlphaFoldDB" id="A0AAX6EWL5"/>
<evidence type="ECO:0000256" key="12">
    <source>
        <dbReference type="SAM" id="MobiDB-lite"/>
    </source>
</evidence>
<dbReference type="InterPro" id="IPR000047">
    <property type="entry name" value="HTH_motif"/>
</dbReference>
<dbReference type="EMBL" id="JANAVB010033417">
    <property type="protein sequence ID" value="KAJ6808413.1"/>
    <property type="molecule type" value="Genomic_DNA"/>
</dbReference>
<accession>A0AAX6EWL5</accession>
<reference evidence="14" key="1">
    <citation type="journal article" date="2023" name="GigaByte">
        <title>Genome assembly of the bearded iris, Iris pallida Lam.</title>
        <authorList>
            <person name="Bruccoleri R.E."/>
            <person name="Oakeley E.J."/>
            <person name="Faust A.M.E."/>
            <person name="Altorfer M."/>
            <person name="Dessus-Babus S."/>
            <person name="Burckhardt D."/>
            <person name="Oertli M."/>
            <person name="Naumann U."/>
            <person name="Petersen F."/>
            <person name="Wong J."/>
        </authorList>
    </citation>
    <scope>NUCLEOTIDE SEQUENCE</scope>
    <source>
        <strain evidence="14">GSM-AAB239-AS_SAM_17_03QT</strain>
    </source>
</reference>
<evidence type="ECO:0000256" key="6">
    <source>
        <dbReference type="ARBA" id="ARBA00023242"/>
    </source>
</evidence>